<evidence type="ECO:0000256" key="2">
    <source>
        <dbReference type="ARBA" id="ARBA00022448"/>
    </source>
</evidence>
<keyword evidence="4 9" id="KW-0997">Cell inner membrane</keyword>
<evidence type="ECO:0000313" key="12">
    <source>
        <dbReference type="Proteomes" id="UP000199064"/>
    </source>
</evidence>
<evidence type="ECO:0000256" key="9">
    <source>
        <dbReference type="RuleBase" id="RU369079"/>
    </source>
</evidence>
<dbReference type="GO" id="GO:0022857">
    <property type="term" value="F:transmembrane transporter activity"/>
    <property type="evidence" value="ECO:0007669"/>
    <property type="project" value="UniProtKB-UniRule"/>
</dbReference>
<evidence type="ECO:0000256" key="1">
    <source>
        <dbReference type="ARBA" id="ARBA00004429"/>
    </source>
</evidence>
<evidence type="ECO:0000256" key="8">
    <source>
        <dbReference type="ARBA" id="ARBA00038436"/>
    </source>
</evidence>
<dbReference type="Pfam" id="PF04290">
    <property type="entry name" value="DctQ"/>
    <property type="match status" value="1"/>
</dbReference>
<evidence type="ECO:0000256" key="6">
    <source>
        <dbReference type="ARBA" id="ARBA00022989"/>
    </source>
</evidence>
<feature type="transmembrane region" description="Helical" evidence="9">
    <location>
        <begin position="145"/>
        <end position="167"/>
    </location>
</feature>
<accession>A0A1H4L795</accession>
<protein>
    <recommendedName>
        <fullName evidence="9">TRAP transporter small permease protein</fullName>
    </recommendedName>
</protein>
<organism evidence="11 12">
    <name type="scientific">Nitratireductor aquibiodomus</name>
    <dbReference type="NCBI Taxonomy" id="204799"/>
    <lineage>
        <taxon>Bacteria</taxon>
        <taxon>Pseudomonadati</taxon>
        <taxon>Pseudomonadota</taxon>
        <taxon>Alphaproteobacteria</taxon>
        <taxon>Hyphomicrobiales</taxon>
        <taxon>Phyllobacteriaceae</taxon>
        <taxon>Nitratireductor</taxon>
    </lineage>
</organism>
<dbReference type="Proteomes" id="UP000199064">
    <property type="component" value="Unassembled WGS sequence"/>
</dbReference>
<feature type="transmembrane region" description="Helical" evidence="9">
    <location>
        <begin position="68"/>
        <end position="91"/>
    </location>
</feature>
<feature type="domain" description="Tripartite ATP-independent periplasmic transporters DctQ component" evidence="10">
    <location>
        <begin position="42"/>
        <end position="169"/>
    </location>
</feature>
<feature type="transmembrane region" description="Helical" evidence="9">
    <location>
        <begin position="33"/>
        <end position="56"/>
    </location>
</feature>
<keyword evidence="5 9" id="KW-0812">Transmembrane</keyword>
<dbReference type="GO" id="GO:0005886">
    <property type="term" value="C:plasma membrane"/>
    <property type="evidence" value="ECO:0007669"/>
    <property type="project" value="UniProtKB-SubCell"/>
</dbReference>
<keyword evidence="2 9" id="KW-0813">Transport</keyword>
<feature type="transmembrane region" description="Helical" evidence="9">
    <location>
        <begin position="103"/>
        <end position="125"/>
    </location>
</feature>
<dbReference type="PANTHER" id="PTHR35011:SF11">
    <property type="entry name" value="TRAP TRANSPORTER SMALL PERMEASE PROTEIN"/>
    <property type="match status" value="1"/>
</dbReference>
<dbReference type="PANTHER" id="PTHR35011">
    <property type="entry name" value="2,3-DIKETO-L-GULONATE TRAP TRANSPORTER SMALL PERMEASE PROTEIN YIAM"/>
    <property type="match status" value="1"/>
</dbReference>
<proteinExistence type="inferred from homology"/>
<evidence type="ECO:0000256" key="7">
    <source>
        <dbReference type="ARBA" id="ARBA00023136"/>
    </source>
</evidence>
<comment type="similarity">
    <text evidence="8 9">Belongs to the TRAP transporter small permease family.</text>
</comment>
<name>A0A1H4L795_9HYPH</name>
<dbReference type="AlphaFoldDB" id="A0A1H4L795"/>
<sequence>MAQNTMVPEIDFDAISAEDEAHFAGFKISLADYALLAIFLALFLVVFVQFFTRYVLNDSISWTEEAARYLLVILAFAGAVRCQITGSHIVLEFVDKYYGRKLGLVHVFSLLCTVALFTILLWSAWELIQRTSFQRMVSLPFPKYYLHAAVMALAGLNAVVAAMQLMLRVKQMIRS</sequence>
<evidence type="ECO:0000256" key="4">
    <source>
        <dbReference type="ARBA" id="ARBA00022519"/>
    </source>
</evidence>
<dbReference type="InterPro" id="IPR007387">
    <property type="entry name" value="TRAP_DctQ"/>
</dbReference>
<evidence type="ECO:0000259" key="10">
    <source>
        <dbReference type="Pfam" id="PF04290"/>
    </source>
</evidence>
<evidence type="ECO:0000313" key="11">
    <source>
        <dbReference type="EMBL" id="SEB66052.1"/>
    </source>
</evidence>
<comment type="subcellular location">
    <subcellularLocation>
        <location evidence="1 9">Cell inner membrane</location>
        <topology evidence="1 9">Multi-pass membrane protein</topology>
    </subcellularLocation>
</comment>
<gene>
    <name evidence="11" type="ORF">SAMN05216452_2657</name>
</gene>
<evidence type="ECO:0000256" key="3">
    <source>
        <dbReference type="ARBA" id="ARBA00022475"/>
    </source>
</evidence>
<keyword evidence="6 9" id="KW-1133">Transmembrane helix</keyword>
<evidence type="ECO:0000256" key="5">
    <source>
        <dbReference type="ARBA" id="ARBA00022692"/>
    </source>
</evidence>
<keyword evidence="3" id="KW-1003">Cell membrane</keyword>
<dbReference type="GO" id="GO:0015740">
    <property type="term" value="P:C4-dicarboxylate transport"/>
    <property type="evidence" value="ECO:0007669"/>
    <property type="project" value="TreeGrafter"/>
</dbReference>
<dbReference type="EMBL" id="FNSL01000001">
    <property type="protein sequence ID" value="SEB66052.1"/>
    <property type="molecule type" value="Genomic_DNA"/>
</dbReference>
<dbReference type="InterPro" id="IPR055348">
    <property type="entry name" value="DctQ"/>
</dbReference>
<comment type="function">
    <text evidence="9">Part of the tripartite ATP-independent periplasmic (TRAP) transport system.</text>
</comment>
<keyword evidence="7 9" id="KW-0472">Membrane</keyword>
<dbReference type="RefSeq" id="WP_025030882.1">
    <property type="nucleotide sequence ID" value="NZ_FNSL01000001.1"/>
</dbReference>
<keyword evidence="12" id="KW-1185">Reference proteome</keyword>
<reference evidence="12" key="1">
    <citation type="submission" date="2016-10" db="EMBL/GenBank/DDBJ databases">
        <authorList>
            <person name="Varghese N."/>
            <person name="Submissions S."/>
        </authorList>
    </citation>
    <scope>NUCLEOTIDE SEQUENCE [LARGE SCALE GENOMIC DNA]</scope>
    <source>
        <strain evidence="12">ES.061</strain>
    </source>
</reference>
<comment type="subunit">
    <text evidence="9">The complex comprises the extracytoplasmic solute receptor protein and the two transmembrane proteins.</text>
</comment>